<accession>A0ABV0M4Y4</accession>
<protein>
    <submittedName>
        <fullName evidence="1">Uncharacterized protein</fullName>
    </submittedName>
</protein>
<proteinExistence type="predicted"/>
<comment type="caution">
    <text evidence="1">The sequence shown here is derived from an EMBL/GenBank/DDBJ whole genome shotgun (WGS) entry which is preliminary data.</text>
</comment>
<dbReference type="EMBL" id="JBEAAL010000014">
    <property type="protein sequence ID" value="MEQ1406927.1"/>
    <property type="molecule type" value="Genomic_DNA"/>
</dbReference>
<name>A0ABV0M4Y4_9HYPH</name>
<reference evidence="1 2" key="1">
    <citation type="submission" date="2024-05" db="EMBL/GenBank/DDBJ databases">
        <title>Neorhizobium sp. Rsf11, a plant growth promoting and heavy metal resistant PAH-degrader.</title>
        <authorList>
            <person name="Golubev S.N."/>
            <person name="Muratova A.Y."/>
            <person name="Markelova M.I."/>
        </authorList>
    </citation>
    <scope>NUCLEOTIDE SEQUENCE [LARGE SCALE GENOMIC DNA]</scope>
    <source>
        <strain evidence="1 2">Rsf11</strain>
    </source>
</reference>
<evidence type="ECO:0000313" key="2">
    <source>
        <dbReference type="Proteomes" id="UP001496627"/>
    </source>
</evidence>
<sequence length="137" mass="14483">MGEQPEANPMKLEPSDEVLAGKPAGSVARVDETGRVSWTIPLEISVQIPALATTPSAPPGLAAAIVEATTFAERAVADEYRDRSGYKRGFLTGFDVCNIDGANAKSIDRKNKIVTPLTPDSAGLEVLATDAEADSWR</sequence>
<gene>
    <name evidence="1" type="ORF">ABK249_18520</name>
</gene>
<dbReference type="RefSeq" id="WP_227705652.1">
    <property type="nucleotide sequence ID" value="NZ_JBEAAL010000014.1"/>
</dbReference>
<keyword evidence="2" id="KW-1185">Reference proteome</keyword>
<organism evidence="1 2">
    <name type="scientific">Neorhizobium phenanthreniclasticum</name>
    <dbReference type="NCBI Taxonomy" id="3157917"/>
    <lineage>
        <taxon>Bacteria</taxon>
        <taxon>Pseudomonadati</taxon>
        <taxon>Pseudomonadota</taxon>
        <taxon>Alphaproteobacteria</taxon>
        <taxon>Hyphomicrobiales</taxon>
        <taxon>Rhizobiaceae</taxon>
        <taxon>Rhizobium/Agrobacterium group</taxon>
        <taxon>Neorhizobium</taxon>
    </lineage>
</organism>
<evidence type="ECO:0000313" key="1">
    <source>
        <dbReference type="EMBL" id="MEQ1406927.1"/>
    </source>
</evidence>
<dbReference type="Proteomes" id="UP001496627">
    <property type="component" value="Unassembled WGS sequence"/>
</dbReference>